<reference evidence="10" key="1">
    <citation type="submission" date="2022-10" db="EMBL/GenBank/DDBJ databases">
        <title>Novel sulphate-reducing endosymbionts in the free-living metamonad Anaeramoeba.</title>
        <authorList>
            <person name="Jerlstrom-Hultqvist J."/>
            <person name="Cepicka I."/>
            <person name="Gallot-Lavallee L."/>
            <person name="Salas-Leiva D."/>
            <person name="Curtis B.A."/>
            <person name="Zahonova K."/>
            <person name="Pipaliya S."/>
            <person name="Dacks J."/>
            <person name="Roger A.J."/>
        </authorList>
    </citation>
    <scope>NUCLEOTIDE SEQUENCE</scope>
    <source>
        <strain evidence="10">BMAN</strain>
    </source>
</reference>
<name>A0A9Q0R4P9_ANAIG</name>
<evidence type="ECO:0000256" key="5">
    <source>
        <dbReference type="ARBA" id="ARBA00023180"/>
    </source>
</evidence>
<evidence type="ECO:0000256" key="4">
    <source>
        <dbReference type="ARBA" id="ARBA00023136"/>
    </source>
</evidence>
<keyword evidence="2 8" id="KW-0812">Transmembrane</keyword>
<keyword evidence="3 8" id="KW-1133">Transmembrane helix</keyword>
<evidence type="ECO:0000259" key="9">
    <source>
        <dbReference type="Pfam" id="PF01490"/>
    </source>
</evidence>
<dbReference type="AlphaFoldDB" id="A0A9Q0R4P9"/>
<evidence type="ECO:0000256" key="8">
    <source>
        <dbReference type="SAM" id="Phobius"/>
    </source>
</evidence>
<dbReference type="Proteomes" id="UP001149090">
    <property type="component" value="Unassembled WGS sequence"/>
</dbReference>
<dbReference type="InterPro" id="IPR013057">
    <property type="entry name" value="AA_transpt_TM"/>
</dbReference>
<evidence type="ECO:0000256" key="7">
    <source>
        <dbReference type="SAM" id="MobiDB-lite"/>
    </source>
</evidence>
<feature type="transmembrane region" description="Helical" evidence="8">
    <location>
        <begin position="367"/>
        <end position="391"/>
    </location>
</feature>
<evidence type="ECO:0000313" key="11">
    <source>
        <dbReference type="Proteomes" id="UP001149090"/>
    </source>
</evidence>
<feature type="transmembrane region" description="Helical" evidence="8">
    <location>
        <begin position="425"/>
        <end position="447"/>
    </location>
</feature>
<gene>
    <name evidence="10" type="ORF">M0811_13154</name>
</gene>
<feature type="transmembrane region" description="Helical" evidence="8">
    <location>
        <begin position="269"/>
        <end position="288"/>
    </location>
</feature>
<feature type="domain" description="Amino acid transporter transmembrane" evidence="9">
    <location>
        <begin position="12"/>
        <end position="72"/>
    </location>
</feature>
<dbReference type="Pfam" id="PF01490">
    <property type="entry name" value="Aa_trans"/>
    <property type="match status" value="2"/>
</dbReference>
<feature type="domain" description="Amino acid transporter transmembrane" evidence="9">
    <location>
        <begin position="218"/>
        <end position="550"/>
    </location>
</feature>
<feature type="transmembrane region" description="Helical" evidence="8">
    <location>
        <begin position="329"/>
        <end position="347"/>
    </location>
</feature>
<feature type="compositionally biased region" description="Basic and acidic residues" evidence="7">
    <location>
        <begin position="126"/>
        <end position="140"/>
    </location>
</feature>
<comment type="subcellular location">
    <subcellularLocation>
        <location evidence="1">Membrane</location>
        <topology evidence="1">Multi-pass membrane protein</topology>
    </subcellularLocation>
</comment>
<proteinExistence type="inferred from homology"/>
<feature type="transmembrane region" description="Helical" evidence="8">
    <location>
        <begin position="12"/>
        <end position="33"/>
    </location>
</feature>
<keyword evidence="4 8" id="KW-0472">Membrane</keyword>
<feature type="region of interest" description="Disordered" evidence="7">
    <location>
        <begin position="126"/>
        <end position="164"/>
    </location>
</feature>
<feature type="transmembrane region" description="Helical" evidence="8">
    <location>
        <begin position="468"/>
        <end position="486"/>
    </location>
</feature>
<accession>A0A9Q0R4P9</accession>
<dbReference type="PANTHER" id="PTHR16189">
    <property type="entry name" value="TRANSMEMBRANE PROTEIN 104-RELATED"/>
    <property type="match status" value="1"/>
</dbReference>
<keyword evidence="11" id="KW-1185">Reference proteome</keyword>
<dbReference type="OMA" id="GHREGHP"/>
<feature type="transmembrane region" description="Helical" evidence="8">
    <location>
        <begin position="300"/>
        <end position="317"/>
    </location>
</feature>
<evidence type="ECO:0000256" key="1">
    <source>
        <dbReference type="ARBA" id="ARBA00004141"/>
    </source>
</evidence>
<comment type="caution">
    <text evidence="10">The sequence shown here is derived from an EMBL/GenBank/DDBJ whole genome shotgun (WGS) entry which is preliminary data.</text>
</comment>
<sequence>MVVDTKVGKLYSNCSAFIFTFNLIVGIGSLTLPNGFREAGLLLSTLFIIFLALLSYICVTFMVEAQAIVNLVFNEQNFQNEEEQEQEKKEFEITPLLGKEIYSESDQILDGDNLNLSPKQEIKEILKSTSSEKEQEKMEDNDYLSNSEDDLKGESDQPEDTTLFLDKKSPILKSENINTEIQEEPKILKMSQTRKLDLKHENPPELEITKRVEMSTMSEMLLGKGGRIAFYIVIIVYLYGDLSIYAATIPVSLSKTIGGFGSISEDNSYYFYLLLFGVVVLPFCFFNFQKSKWLQIFTLTTRNIAFIIMIILSIIYIGENKPSPKGLPIFRLQGLPLLYGVSVYSFMSHHSIPGIISPVRKKNKIKLILGLDYFSIMLAYLFFCYVAVFAFGNVKEDDCKHYPSSPCKIQRLYTLNFESYGVPFIAKYVALFPVMICSNYPLISITLRNNLQAVFRIKPTSRFYRYQRVVFTIVGSFPPLLIAFFIRDVSLLVDFTGSYAGICIMFLFPTLFVLFGRKQIHKKYGKIHFTQQSPFQSKFWLYLIIGWSIFALVFNTVIQILQFCGKKIK</sequence>
<dbReference type="PANTHER" id="PTHR16189:SF0">
    <property type="entry name" value="TRANSMEMBRANE PROTEIN 104"/>
    <property type="match status" value="1"/>
</dbReference>
<evidence type="ECO:0000256" key="3">
    <source>
        <dbReference type="ARBA" id="ARBA00022989"/>
    </source>
</evidence>
<organism evidence="10 11">
    <name type="scientific">Anaeramoeba ignava</name>
    <name type="common">Anaerobic marine amoeba</name>
    <dbReference type="NCBI Taxonomy" id="1746090"/>
    <lineage>
        <taxon>Eukaryota</taxon>
        <taxon>Metamonada</taxon>
        <taxon>Anaeramoebidae</taxon>
        <taxon>Anaeramoeba</taxon>
    </lineage>
</organism>
<dbReference type="GO" id="GO:0016020">
    <property type="term" value="C:membrane"/>
    <property type="evidence" value="ECO:0007669"/>
    <property type="project" value="UniProtKB-SubCell"/>
</dbReference>
<dbReference type="EMBL" id="JAPDFW010000132">
    <property type="protein sequence ID" value="KAJ5067194.1"/>
    <property type="molecule type" value="Genomic_DNA"/>
</dbReference>
<feature type="transmembrane region" description="Helical" evidence="8">
    <location>
        <begin position="498"/>
        <end position="516"/>
    </location>
</feature>
<comment type="similarity">
    <text evidence="6">Belongs to the TMEM104 family.</text>
</comment>
<protein>
    <submittedName>
        <fullName evidence="10">Transmembrane protein</fullName>
    </submittedName>
</protein>
<feature type="transmembrane region" description="Helical" evidence="8">
    <location>
        <begin position="539"/>
        <end position="561"/>
    </location>
</feature>
<evidence type="ECO:0000256" key="2">
    <source>
        <dbReference type="ARBA" id="ARBA00022692"/>
    </source>
</evidence>
<evidence type="ECO:0000256" key="6">
    <source>
        <dbReference type="ARBA" id="ARBA00038166"/>
    </source>
</evidence>
<evidence type="ECO:0000313" key="10">
    <source>
        <dbReference type="EMBL" id="KAJ5067194.1"/>
    </source>
</evidence>
<feature type="transmembrane region" description="Helical" evidence="8">
    <location>
        <begin position="39"/>
        <end position="63"/>
    </location>
</feature>
<dbReference type="OrthoDB" id="294541at2759"/>
<feature type="transmembrane region" description="Helical" evidence="8">
    <location>
        <begin position="228"/>
        <end position="249"/>
    </location>
</feature>
<keyword evidence="5" id="KW-0325">Glycoprotein</keyword>